<comment type="catalytic activity">
    <reaction evidence="7">
        <text>L-threonyl-[protein] + ATP = O-phospho-L-threonyl-[protein] + ADP + H(+)</text>
        <dbReference type="Rhea" id="RHEA:46608"/>
        <dbReference type="Rhea" id="RHEA-COMP:11060"/>
        <dbReference type="Rhea" id="RHEA-COMP:11605"/>
        <dbReference type="ChEBI" id="CHEBI:15378"/>
        <dbReference type="ChEBI" id="CHEBI:30013"/>
        <dbReference type="ChEBI" id="CHEBI:30616"/>
        <dbReference type="ChEBI" id="CHEBI:61977"/>
        <dbReference type="ChEBI" id="CHEBI:456216"/>
        <dbReference type="EC" id="2.7.11.22"/>
    </reaction>
</comment>
<dbReference type="InterPro" id="IPR000719">
    <property type="entry name" value="Prot_kinase_dom"/>
</dbReference>
<dbReference type="PROSITE" id="PS00107">
    <property type="entry name" value="PROTEIN_KINASE_ATP"/>
    <property type="match status" value="1"/>
</dbReference>
<protein>
    <recommendedName>
        <fullName evidence="1">cyclin-dependent kinase</fullName>
        <ecNumber evidence="1">2.7.11.22</ecNumber>
    </recommendedName>
</protein>
<evidence type="ECO:0000256" key="4">
    <source>
        <dbReference type="ARBA" id="ARBA00022741"/>
    </source>
</evidence>
<reference evidence="11" key="1">
    <citation type="submission" date="2004-11" db="EMBL/GenBank/DDBJ databases">
        <title>The full-length cDNA sequences of Schistosoma japonicum genes.</title>
        <authorList>
            <person name="Han Z."/>
        </authorList>
    </citation>
    <scope>NUCLEOTIDE SEQUENCE</scope>
</reference>
<organism evidence="11">
    <name type="scientific">Schistosoma japonicum</name>
    <name type="common">Blood fluke</name>
    <dbReference type="NCBI Taxonomy" id="6182"/>
    <lineage>
        <taxon>Eukaryota</taxon>
        <taxon>Metazoa</taxon>
        <taxon>Spiralia</taxon>
        <taxon>Lophotrochozoa</taxon>
        <taxon>Platyhelminthes</taxon>
        <taxon>Trematoda</taxon>
        <taxon>Digenea</taxon>
        <taxon>Strigeidida</taxon>
        <taxon>Schistosomatoidea</taxon>
        <taxon>Schistosomatidae</taxon>
        <taxon>Schistosoma</taxon>
    </lineage>
</organism>
<keyword evidence="3" id="KW-0808">Transferase</keyword>
<dbReference type="GO" id="GO:0005524">
    <property type="term" value="F:ATP binding"/>
    <property type="evidence" value="ECO:0007669"/>
    <property type="project" value="UniProtKB-UniRule"/>
</dbReference>
<evidence type="ECO:0000256" key="8">
    <source>
        <dbReference type="ARBA" id="ARBA00048367"/>
    </source>
</evidence>
<dbReference type="EC" id="2.7.11.22" evidence="1"/>
<reference evidence="11" key="2">
    <citation type="journal article" date="2006" name="PLoS Pathog.">
        <title>New perspectives on host-parasite interplay by comparative transcriptomic and proteomic analyses of Schistosoma japonicum.</title>
        <authorList>
            <person name="Liu F."/>
            <person name="Lu J."/>
            <person name="Hu W."/>
            <person name="Wang S.Y."/>
            <person name="Cui S.J."/>
            <person name="Chi M."/>
            <person name="Yan Q."/>
            <person name="Wang X.R."/>
            <person name="Song H.D."/>
            <person name="Xu X.N."/>
            <person name="Wang J.J."/>
            <person name="Zhang X.L."/>
            <person name="Zhang X."/>
            <person name="Wang Z.Q."/>
            <person name="Xue C.L."/>
            <person name="Brindley P.J."/>
            <person name="McManus D.P."/>
            <person name="Yang P.Y."/>
            <person name="Feng Z."/>
            <person name="Chen Z."/>
            <person name="Han Z.G."/>
        </authorList>
    </citation>
    <scope>NUCLEOTIDE SEQUENCE</scope>
</reference>
<feature type="binding site" evidence="9">
    <location>
        <position position="108"/>
    </location>
    <ligand>
        <name>ATP</name>
        <dbReference type="ChEBI" id="CHEBI:30616"/>
    </ligand>
</feature>
<keyword evidence="2" id="KW-0723">Serine/threonine-protein kinase</keyword>
<sequence>MIQQSHMNKMKEDDTKTVSVVTDETESHNNSINSEQFVQNNEKKFDNSIDGMKLITVQPLAINKQTHQKKHDELIFKKYEKICKIGEGAHGGVFKCPDIKSGPLVAIKQFTASEEDPIIRKIAMREIRRLKRLKHPNLGNLFEGFRKKNG</sequence>
<dbReference type="SUPFAM" id="SSF56112">
    <property type="entry name" value="Protein kinase-like (PK-like)"/>
    <property type="match status" value="1"/>
</dbReference>
<dbReference type="Pfam" id="PF00069">
    <property type="entry name" value="Pkinase"/>
    <property type="match status" value="1"/>
</dbReference>
<evidence type="ECO:0000256" key="7">
    <source>
        <dbReference type="ARBA" id="ARBA00047811"/>
    </source>
</evidence>
<evidence type="ECO:0000256" key="5">
    <source>
        <dbReference type="ARBA" id="ARBA00022777"/>
    </source>
</evidence>
<dbReference type="EMBL" id="AY812988">
    <property type="protein sequence ID" value="AAW24720.1"/>
    <property type="molecule type" value="mRNA"/>
</dbReference>
<proteinExistence type="evidence at transcript level"/>
<dbReference type="FunFam" id="3.30.200.20:FF:000049">
    <property type="entry name" value="cyclin-dependent kinase-like 1 isoform X1"/>
    <property type="match status" value="1"/>
</dbReference>
<dbReference type="InterPro" id="IPR017441">
    <property type="entry name" value="Protein_kinase_ATP_BS"/>
</dbReference>
<dbReference type="InterPro" id="IPR050108">
    <property type="entry name" value="CDK"/>
</dbReference>
<keyword evidence="5" id="KW-0418">Kinase</keyword>
<dbReference type="AlphaFoldDB" id="Q5DHI6"/>
<dbReference type="GO" id="GO:0005634">
    <property type="term" value="C:nucleus"/>
    <property type="evidence" value="ECO:0007669"/>
    <property type="project" value="TreeGrafter"/>
</dbReference>
<dbReference type="PROSITE" id="PS50011">
    <property type="entry name" value="PROTEIN_KINASE_DOM"/>
    <property type="match status" value="1"/>
</dbReference>
<keyword evidence="4 9" id="KW-0547">Nucleotide-binding</keyword>
<name>Q5DHI6_SCHJA</name>
<accession>Q5DHI6</accession>
<evidence type="ECO:0000256" key="3">
    <source>
        <dbReference type="ARBA" id="ARBA00022679"/>
    </source>
</evidence>
<evidence type="ECO:0000256" key="6">
    <source>
        <dbReference type="ARBA" id="ARBA00022840"/>
    </source>
</evidence>
<evidence type="ECO:0000313" key="11">
    <source>
        <dbReference type="EMBL" id="AAW24720.1"/>
    </source>
</evidence>
<feature type="domain" description="Protein kinase" evidence="10">
    <location>
        <begin position="79"/>
        <end position="150"/>
    </location>
</feature>
<dbReference type="Gene3D" id="3.30.200.20">
    <property type="entry name" value="Phosphorylase Kinase, domain 1"/>
    <property type="match status" value="1"/>
</dbReference>
<evidence type="ECO:0000256" key="1">
    <source>
        <dbReference type="ARBA" id="ARBA00012425"/>
    </source>
</evidence>
<evidence type="ECO:0000256" key="9">
    <source>
        <dbReference type="PROSITE-ProRule" id="PRU10141"/>
    </source>
</evidence>
<keyword evidence="6 9" id="KW-0067">ATP-binding</keyword>
<dbReference type="InterPro" id="IPR011009">
    <property type="entry name" value="Kinase-like_dom_sf"/>
</dbReference>
<dbReference type="PANTHER" id="PTHR24056:SF222">
    <property type="entry name" value="CYCLIN-DEPENDENT KINASE-LIKE 1"/>
    <property type="match status" value="1"/>
</dbReference>
<evidence type="ECO:0000256" key="2">
    <source>
        <dbReference type="ARBA" id="ARBA00022527"/>
    </source>
</evidence>
<evidence type="ECO:0000259" key="10">
    <source>
        <dbReference type="PROSITE" id="PS50011"/>
    </source>
</evidence>
<dbReference type="GO" id="GO:0004693">
    <property type="term" value="F:cyclin-dependent protein serine/threonine kinase activity"/>
    <property type="evidence" value="ECO:0007669"/>
    <property type="project" value="UniProtKB-EC"/>
</dbReference>
<dbReference type="PANTHER" id="PTHR24056">
    <property type="entry name" value="CELL DIVISION PROTEIN KINASE"/>
    <property type="match status" value="1"/>
</dbReference>
<comment type="catalytic activity">
    <reaction evidence="8">
        <text>L-seryl-[protein] + ATP = O-phospho-L-seryl-[protein] + ADP + H(+)</text>
        <dbReference type="Rhea" id="RHEA:17989"/>
        <dbReference type="Rhea" id="RHEA-COMP:9863"/>
        <dbReference type="Rhea" id="RHEA-COMP:11604"/>
        <dbReference type="ChEBI" id="CHEBI:15378"/>
        <dbReference type="ChEBI" id="CHEBI:29999"/>
        <dbReference type="ChEBI" id="CHEBI:30616"/>
        <dbReference type="ChEBI" id="CHEBI:83421"/>
        <dbReference type="ChEBI" id="CHEBI:456216"/>
        <dbReference type="EC" id="2.7.11.22"/>
    </reaction>
</comment>